<dbReference type="Proteomes" id="UP001283361">
    <property type="component" value="Unassembled WGS sequence"/>
</dbReference>
<keyword evidence="2" id="KW-1185">Reference proteome</keyword>
<comment type="caution">
    <text evidence="1">The sequence shown here is derived from an EMBL/GenBank/DDBJ whole genome shotgun (WGS) entry which is preliminary data.</text>
</comment>
<reference evidence="1" key="1">
    <citation type="journal article" date="2023" name="G3 (Bethesda)">
        <title>A reference genome for the long-term kleptoplast-retaining sea slug Elysia crispata morphotype clarki.</title>
        <authorList>
            <person name="Eastman K.E."/>
            <person name="Pendleton A.L."/>
            <person name="Shaikh M.A."/>
            <person name="Suttiyut T."/>
            <person name="Ogas R."/>
            <person name="Tomko P."/>
            <person name="Gavelis G."/>
            <person name="Widhalm J.R."/>
            <person name="Wisecaver J.H."/>
        </authorList>
    </citation>
    <scope>NUCLEOTIDE SEQUENCE</scope>
    <source>
        <strain evidence="1">ECLA1</strain>
    </source>
</reference>
<proteinExistence type="predicted"/>
<name>A0AAE1BDU1_9GAST</name>
<sequence length="139" mass="15494">MSAAETWKPDYSTLSGAQAQEQRGVECVLVNLTAAKVWGKKDKIESDQIGTVYPVVTFFVVGVVCSQEIEDHINKSSKAFRNAYAFGINYDVLQIPTYLSRATFRNAHLSDLDFCHRLRIVVKLESFSTAPVSCHSDTD</sequence>
<protein>
    <submittedName>
        <fullName evidence="1">Uncharacterized protein</fullName>
    </submittedName>
</protein>
<dbReference type="AlphaFoldDB" id="A0AAE1BDU1"/>
<accession>A0AAE1BDU1</accession>
<dbReference type="EMBL" id="JAWDGP010000129">
    <property type="protein sequence ID" value="KAK3803427.1"/>
    <property type="molecule type" value="Genomic_DNA"/>
</dbReference>
<gene>
    <name evidence="1" type="ORF">RRG08_041017</name>
</gene>
<evidence type="ECO:0000313" key="1">
    <source>
        <dbReference type="EMBL" id="KAK3803427.1"/>
    </source>
</evidence>
<evidence type="ECO:0000313" key="2">
    <source>
        <dbReference type="Proteomes" id="UP001283361"/>
    </source>
</evidence>
<organism evidence="1 2">
    <name type="scientific">Elysia crispata</name>
    <name type="common">lettuce slug</name>
    <dbReference type="NCBI Taxonomy" id="231223"/>
    <lineage>
        <taxon>Eukaryota</taxon>
        <taxon>Metazoa</taxon>
        <taxon>Spiralia</taxon>
        <taxon>Lophotrochozoa</taxon>
        <taxon>Mollusca</taxon>
        <taxon>Gastropoda</taxon>
        <taxon>Heterobranchia</taxon>
        <taxon>Euthyneura</taxon>
        <taxon>Panpulmonata</taxon>
        <taxon>Sacoglossa</taxon>
        <taxon>Placobranchoidea</taxon>
        <taxon>Plakobranchidae</taxon>
        <taxon>Elysia</taxon>
    </lineage>
</organism>